<comment type="caution">
    <text evidence="3">The sequence shown here is derived from an EMBL/GenBank/DDBJ whole genome shotgun (WGS) entry which is preliminary data.</text>
</comment>
<gene>
    <name evidence="3" type="ORF">N7493_000153</name>
</gene>
<keyword evidence="4" id="KW-1185">Reference proteome</keyword>
<dbReference type="AlphaFoldDB" id="A0AAD6HVT0"/>
<dbReference type="EMBL" id="JAQJAN010000001">
    <property type="protein sequence ID" value="KAJ5740281.1"/>
    <property type="molecule type" value="Genomic_DNA"/>
</dbReference>
<name>A0AAD6HVT0_9EURO</name>
<dbReference type="PANTHER" id="PTHR35394:SF5">
    <property type="entry name" value="DUF3176 DOMAIN-CONTAINING PROTEIN"/>
    <property type="match status" value="1"/>
</dbReference>
<evidence type="ECO:0000313" key="3">
    <source>
        <dbReference type="EMBL" id="KAJ5740281.1"/>
    </source>
</evidence>
<accession>A0AAD6HVT0</accession>
<evidence type="ECO:0000256" key="1">
    <source>
        <dbReference type="SAM" id="MobiDB-lite"/>
    </source>
</evidence>
<dbReference type="PANTHER" id="PTHR35394">
    <property type="entry name" value="DUF3176 DOMAIN-CONTAINING PROTEIN"/>
    <property type="match status" value="1"/>
</dbReference>
<keyword evidence="2" id="KW-0472">Membrane</keyword>
<reference evidence="3" key="1">
    <citation type="journal article" date="2023" name="IMA Fungus">
        <title>Comparative genomic study of the Penicillium genus elucidates a diverse pangenome and 15 lateral gene transfer events.</title>
        <authorList>
            <person name="Petersen C."/>
            <person name="Sorensen T."/>
            <person name="Nielsen M.R."/>
            <person name="Sondergaard T.E."/>
            <person name="Sorensen J.L."/>
            <person name="Fitzpatrick D.A."/>
            <person name="Frisvad J.C."/>
            <person name="Nielsen K.L."/>
        </authorList>
    </citation>
    <scope>NUCLEOTIDE SEQUENCE</scope>
    <source>
        <strain evidence="3">IBT 17514</strain>
    </source>
</reference>
<protein>
    <submittedName>
        <fullName evidence="3">Uncharacterized protein</fullName>
    </submittedName>
</protein>
<feature type="region of interest" description="Disordered" evidence="1">
    <location>
        <begin position="1"/>
        <end position="25"/>
    </location>
</feature>
<organism evidence="3 4">
    <name type="scientific">Penicillium malachiteum</name>
    <dbReference type="NCBI Taxonomy" id="1324776"/>
    <lineage>
        <taxon>Eukaryota</taxon>
        <taxon>Fungi</taxon>
        <taxon>Dikarya</taxon>
        <taxon>Ascomycota</taxon>
        <taxon>Pezizomycotina</taxon>
        <taxon>Eurotiomycetes</taxon>
        <taxon>Eurotiomycetidae</taxon>
        <taxon>Eurotiales</taxon>
        <taxon>Aspergillaceae</taxon>
        <taxon>Penicillium</taxon>
    </lineage>
</organism>
<dbReference type="Proteomes" id="UP001215712">
    <property type="component" value="Unassembled WGS sequence"/>
</dbReference>
<evidence type="ECO:0000256" key="2">
    <source>
        <dbReference type="SAM" id="Phobius"/>
    </source>
</evidence>
<feature type="transmembrane region" description="Helical" evidence="2">
    <location>
        <begin position="522"/>
        <end position="545"/>
    </location>
</feature>
<keyword evidence="2" id="KW-1133">Transmembrane helix</keyword>
<dbReference type="Pfam" id="PF11374">
    <property type="entry name" value="DUF3176"/>
    <property type="match status" value="1"/>
</dbReference>
<sequence length="606" mass="66366">MLSRSPRSASPRSTPSAQVTDEQPRKEAKYAALEALKYPPWHHRIYWSAEVLASFLCLSSFSILIVILHHYDGISATAWPSGDLTLNGLVAVLATMTRAALSALISSTLSQGKWLWFAGEEDGQRKRRLRDIDVFDQASRGPLGSLMLLWHVHGIHLATFAAAMTVLTLPFDIFSQQVIAMKTRSVAVQPTSLLLSGPANVPRAEVFTGSSESAVDSPLMGPGLSMVSAWYAGLLAFNATEVQPTCPTGNCTWPTVSSLAICGECTDVSSNVIYGLENDTKNSTWRNYALPDGTRLSNHESASSDESTLLQASWANESYQGLRYQSLAQDPANGRLMLAHFEVISVTVVSLRNESRATECALWFCVRAHNFSMTNGQLSQSTVGEWSHVDPRSSRDYAKLAADDEDNNDGSDNVMLNFSQPPAVFNVPAGTDFIVGANIAKTFATLASRSFPMQVYRYGTESTQTNQSAALWGYVGRMDSYIDNFAAILTQTLRTSSPTSPYTDTHYLGTTWRDEVYVHVRWPWLAFPVVMIVGGCVLTLATVWCTDRSAIGLWKSNAMVLLLTGVSDHIRDAAVGAMNAHGEFLDLRVGYEQVALSEVDGKWRLD</sequence>
<feature type="transmembrane region" description="Helical" evidence="2">
    <location>
        <begin position="148"/>
        <end position="171"/>
    </location>
</feature>
<feature type="transmembrane region" description="Helical" evidence="2">
    <location>
        <begin position="45"/>
        <end position="68"/>
    </location>
</feature>
<keyword evidence="2" id="KW-0812">Transmembrane</keyword>
<reference evidence="3" key="2">
    <citation type="submission" date="2023-01" db="EMBL/GenBank/DDBJ databases">
        <authorList>
            <person name="Petersen C."/>
        </authorList>
    </citation>
    <scope>NUCLEOTIDE SEQUENCE</scope>
    <source>
        <strain evidence="3">IBT 17514</strain>
    </source>
</reference>
<dbReference type="InterPro" id="IPR021514">
    <property type="entry name" value="DUF3176"/>
</dbReference>
<feature type="compositionally biased region" description="Low complexity" evidence="1">
    <location>
        <begin position="1"/>
        <end position="17"/>
    </location>
</feature>
<evidence type="ECO:0000313" key="4">
    <source>
        <dbReference type="Proteomes" id="UP001215712"/>
    </source>
</evidence>
<proteinExistence type="predicted"/>